<protein>
    <submittedName>
        <fullName evidence="7">Selenoneine synthase SenA</fullName>
    </submittedName>
</protein>
<dbReference type="NCBIfam" id="TIGR04373">
    <property type="entry name" value="egtB_X_signatur"/>
    <property type="match status" value="1"/>
</dbReference>
<dbReference type="SUPFAM" id="SSF56436">
    <property type="entry name" value="C-type lectin-like"/>
    <property type="match status" value="1"/>
</dbReference>
<proteinExistence type="predicted"/>
<keyword evidence="1" id="KW-0560">Oxidoreductase</keyword>
<dbReference type="Pfam" id="PF12867">
    <property type="entry name" value="DinB_2"/>
    <property type="match status" value="1"/>
</dbReference>
<evidence type="ECO:0000259" key="5">
    <source>
        <dbReference type="Pfam" id="PF03781"/>
    </source>
</evidence>
<evidence type="ECO:0000259" key="6">
    <source>
        <dbReference type="Pfam" id="PF12867"/>
    </source>
</evidence>
<dbReference type="Gene3D" id="3.90.1580.10">
    <property type="entry name" value="paralog of FGE (formylglycine-generating enzyme)"/>
    <property type="match status" value="2"/>
</dbReference>
<accession>A0AAU7LML3</accession>
<dbReference type="Pfam" id="PF03781">
    <property type="entry name" value="FGE-sulfatase"/>
    <property type="match status" value="1"/>
</dbReference>
<feature type="domain" description="DinB-like" evidence="6">
    <location>
        <begin position="56"/>
        <end position="160"/>
    </location>
</feature>
<evidence type="ECO:0000256" key="1">
    <source>
        <dbReference type="ARBA" id="ARBA00023002"/>
    </source>
</evidence>
<organism evidence="7">
    <name type="scientific">Polaromonas hydrogenivorans</name>
    <dbReference type="NCBI Taxonomy" id="335476"/>
    <lineage>
        <taxon>Bacteria</taxon>
        <taxon>Pseudomonadati</taxon>
        <taxon>Pseudomonadota</taxon>
        <taxon>Betaproteobacteria</taxon>
        <taxon>Burkholderiales</taxon>
        <taxon>Comamonadaceae</taxon>
        <taxon>Polaromonas</taxon>
    </lineage>
</organism>
<dbReference type="InterPro" id="IPR051043">
    <property type="entry name" value="Sulfatase_Mod_Factor_Kinase"/>
</dbReference>
<evidence type="ECO:0000313" key="7">
    <source>
        <dbReference type="EMBL" id="XBP68831.1"/>
    </source>
</evidence>
<feature type="region of interest" description="Disordered" evidence="4">
    <location>
        <begin position="1"/>
        <end position="22"/>
    </location>
</feature>
<dbReference type="NCBIfam" id="NF041186">
    <property type="entry name" value="SenA"/>
    <property type="match status" value="1"/>
</dbReference>
<reference evidence="7" key="1">
    <citation type="submission" date="2024-05" db="EMBL/GenBank/DDBJ databases">
        <authorList>
            <person name="Bunk B."/>
            <person name="Swiderski J."/>
            <person name="Sproer C."/>
            <person name="Thiel V."/>
        </authorList>
    </citation>
    <scope>NUCLEOTIDE SEQUENCE</scope>
    <source>
        <strain evidence="7">DSM 17735</strain>
    </source>
</reference>
<evidence type="ECO:0000256" key="3">
    <source>
        <dbReference type="ARBA" id="ARBA00037882"/>
    </source>
</evidence>
<dbReference type="SUPFAM" id="SSF109854">
    <property type="entry name" value="DinB/YfiT-like putative metalloenzymes"/>
    <property type="match status" value="1"/>
</dbReference>
<gene>
    <name evidence="7" type="primary">senA</name>
    <name evidence="7" type="ORF">ABLV49_13040</name>
</gene>
<feature type="compositionally biased region" description="Low complexity" evidence="4">
    <location>
        <begin position="8"/>
        <end position="17"/>
    </location>
</feature>
<comment type="pathway">
    <text evidence="3">Amino-acid biosynthesis; ergothioneine biosynthesis.</text>
</comment>
<dbReference type="InterPro" id="IPR005532">
    <property type="entry name" value="SUMF_dom"/>
</dbReference>
<dbReference type="InterPro" id="IPR016187">
    <property type="entry name" value="CTDL_fold"/>
</dbReference>
<dbReference type="InterPro" id="IPR034660">
    <property type="entry name" value="DinB/YfiT-like"/>
</dbReference>
<dbReference type="AlphaFoldDB" id="A0AAU7LML3"/>
<name>A0AAU7LML3_9BURK</name>
<feature type="domain" description="Sulfatase-modifying factor enzyme-like" evidence="5">
    <location>
        <begin position="210"/>
        <end position="363"/>
    </location>
</feature>
<evidence type="ECO:0000256" key="4">
    <source>
        <dbReference type="SAM" id="MobiDB-lite"/>
    </source>
</evidence>
<dbReference type="InterPro" id="IPR024775">
    <property type="entry name" value="DinB-like"/>
</dbReference>
<keyword evidence="2" id="KW-0408">Iron</keyword>
<evidence type="ECO:0000256" key="2">
    <source>
        <dbReference type="ARBA" id="ARBA00023004"/>
    </source>
</evidence>
<dbReference type="RefSeq" id="WP_349276994.1">
    <property type="nucleotide sequence ID" value="NZ_CBCSCU010000022.1"/>
</dbReference>
<sequence>MATEPFPSSSSSSAADSPKLIDSPLMRRAGPELLSLALMDARNHTLHLFGQYQNTLEAGNFKVPPMPGLNPPLWMLGHVGWFQERWIGRNLQRALGSRCEPGHSRLASMEPNADRWWDPGQVPHDRRWTLDLPDMGDCRAYLLETLESTLELLEKAGTDDDALYFYRLSLFHEDLQDEALTCMAQTLGLPLDKPLQTAFTPAPMVLREPMLIPATTWRMGSPSGAGAGFAFDNEQQMHAISVPEFEIDAQAVTWSQYVEFVADGAYDQPAFWHPDGWQWLQALAAVEGRRGPRYVEQIGIGSGAVIQTRFGQPMRMQGTQPAMHLSWWEADAWCRWAGRRLPAEVEWEVAAHTAARRGFRWGDVWEWMGTTFRPYPGFAPDPWRAYSEPSFGTHKVLRGASFATRARLKHPNFRNFYRPERDDIFCGFRSCAL</sequence>
<dbReference type="PANTHER" id="PTHR23150">
    <property type="entry name" value="SULFATASE MODIFYING FACTOR 1, 2"/>
    <property type="match status" value="1"/>
</dbReference>
<dbReference type="EMBL" id="CP157675">
    <property type="protein sequence ID" value="XBP68831.1"/>
    <property type="molecule type" value="Genomic_DNA"/>
</dbReference>
<dbReference type="InterPro" id="IPR042095">
    <property type="entry name" value="SUMF_sf"/>
</dbReference>
<dbReference type="InterPro" id="IPR030809">
    <property type="entry name" value="EgtB_signatur"/>
</dbReference>